<protein>
    <submittedName>
        <fullName evidence="12">G-protein coupled receptor 158-like protein</fullName>
    </submittedName>
</protein>
<dbReference type="EMBL" id="NEDP02000981">
    <property type="protein sequence ID" value="OWF54531.1"/>
    <property type="molecule type" value="Genomic_DNA"/>
</dbReference>
<keyword evidence="5" id="KW-0297">G-protein coupled receptor</keyword>
<keyword evidence="6 12" id="KW-0675">Receptor</keyword>
<evidence type="ECO:0000256" key="5">
    <source>
        <dbReference type="ARBA" id="ARBA00023040"/>
    </source>
</evidence>
<keyword evidence="7" id="KW-0325">Glycoprotein</keyword>
<keyword evidence="4 10" id="KW-0732">Signal</keyword>
<evidence type="ECO:0000256" key="9">
    <source>
        <dbReference type="SAM" id="MobiDB-lite"/>
    </source>
</evidence>
<dbReference type="Proteomes" id="UP000242188">
    <property type="component" value="Unassembled WGS sequence"/>
</dbReference>
<dbReference type="Pfam" id="PF22572">
    <property type="entry name" value="GPR158_179_EC"/>
    <property type="match status" value="2"/>
</dbReference>
<dbReference type="InterPro" id="IPR009030">
    <property type="entry name" value="Growth_fac_rcpt_cys_sf"/>
</dbReference>
<evidence type="ECO:0000313" key="12">
    <source>
        <dbReference type="EMBL" id="OWF54531.1"/>
    </source>
</evidence>
<dbReference type="STRING" id="6573.A0A210R0W9"/>
<dbReference type="PANTHER" id="PTHR32546:SF25">
    <property type="entry name" value="MIP05539P"/>
    <property type="match status" value="1"/>
</dbReference>
<dbReference type="OrthoDB" id="9970547at2759"/>
<comment type="subcellular location">
    <subcellularLocation>
        <location evidence="1">Cell membrane</location>
        <topology evidence="1">Multi-pass membrane protein</topology>
    </subcellularLocation>
</comment>
<feature type="chain" id="PRO_5012351997" evidence="10">
    <location>
        <begin position="21"/>
        <end position="817"/>
    </location>
</feature>
<dbReference type="AlphaFoldDB" id="A0A210R0W9"/>
<keyword evidence="3" id="KW-0472">Membrane</keyword>
<dbReference type="PANTHER" id="PTHR32546">
    <property type="entry name" value="G-PROTEIN COUPLED RECEPTOR 158-RELATED"/>
    <property type="match status" value="1"/>
</dbReference>
<proteinExistence type="inferred from homology"/>
<dbReference type="Gene3D" id="3.30.450.20">
    <property type="entry name" value="PAS domain"/>
    <property type="match status" value="2"/>
</dbReference>
<feature type="signal peptide" evidence="10">
    <location>
        <begin position="1"/>
        <end position="20"/>
    </location>
</feature>
<evidence type="ECO:0000256" key="8">
    <source>
        <dbReference type="ARBA" id="ARBA00023224"/>
    </source>
</evidence>
<dbReference type="InterPro" id="IPR054714">
    <property type="entry name" value="GPR158_179_extracellular"/>
</dbReference>
<comment type="similarity">
    <text evidence="2">Belongs to the G-protein coupled receptor 3 family.</text>
</comment>
<dbReference type="GO" id="GO:0004930">
    <property type="term" value="F:G protein-coupled receptor activity"/>
    <property type="evidence" value="ECO:0007669"/>
    <property type="project" value="UniProtKB-KW"/>
</dbReference>
<reference evidence="12 13" key="1">
    <citation type="journal article" date="2017" name="Nat. Ecol. Evol.">
        <title>Scallop genome provides insights into evolution of bilaterian karyotype and development.</title>
        <authorList>
            <person name="Wang S."/>
            <person name="Zhang J."/>
            <person name="Jiao W."/>
            <person name="Li J."/>
            <person name="Xun X."/>
            <person name="Sun Y."/>
            <person name="Guo X."/>
            <person name="Huan P."/>
            <person name="Dong B."/>
            <person name="Zhang L."/>
            <person name="Hu X."/>
            <person name="Sun X."/>
            <person name="Wang J."/>
            <person name="Zhao C."/>
            <person name="Wang Y."/>
            <person name="Wang D."/>
            <person name="Huang X."/>
            <person name="Wang R."/>
            <person name="Lv J."/>
            <person name="Li Y."/>
            <person name="Zhang Z."/>
            <person name="Liu B."/>
            <person name="Lu W."/>
            <person name="Hui Y."/>
            <person name="Liang J."/>
            <person name="Zhou Z."/>
            <person name="Hou R."/>
            <person name="Li X."/>
            <person name="Liu Y."/>
            <person name="Li H."/>
            <person name="Ning X."/>
            <person name="Lin Y."/>
            <person name="Zhao L."/>
            <person name="Xing Q."/>
            <person name="Dou J."/>
            <person name="Li Y."/>
            <person name="Mao J."/>
            <person name="Guo H."/>
            <person name="Dou H."/>
            <person name="Li T."/>
            <person name="Mu C."/>
            <person name="Jiang W."/>
            <person name="Fu Q."/>
            <person name="Fu X."/>
            <person name="Miao Y."/>
            <person name="Liu J."/>
            <person name="Yu Q."/>
            <person name="Li R."/>
            <person name="Liao H."/>
            <person name="Li X."/>
            <person name="Kong Y."/>
            <person name="Jiang Z."/>
            <person name="Chourrout D."/>
            <person name="Li R."/>
            <person name="Bao Z."/>
        </authorList>
    </citation>
    <scope>NUCLEOTIDE SEQUENCE [LARGE SCALE GENOMIC DNA]</scope>
    <source>
        <strain evidence="12 13">PY_sf001</strain>
    </source>
</reference>
<evidence type="ECO:0000256" key="4">
    <source>
        <dbReference type="ARBA" id="ARBA00022729"/>
    </source>
</evidence>
<feature type="region of interest" description="Disordered" evidence="9">
    <location>
        <begin position="421"/>
        <end position="444"/>
    </location>
</feature>
<keyword evidence="8" id="KW-0807">Transducer</keyword>
<accession>A0A210R0W9</accession>
<dbReference type="GO" id="GO:0005886">
    <property type="term" value="C:plasma membrane"/>
    <property type="evidence" value="ECO:0007669"/>
    <property type="project" value="UniProtKB-SubCell"/>
</dbReference>
<dbReference type="InterPro" id="IPR043458">
    <property type="entry name" value="GPR158/179"/>
</dbReference>
<feature type="domain" description="GPR158/179 extracellular" evidence="11">
    <location>
        <begin position="273"/>
        <end position="376"/>
    </location>
</feature>
<evidence type="ECO:0000313" key="13">
    <source>
        <dbReference type="Proteomes" id="UP000242188"/>
    </source>
</evidence>
<organism evidence="12 13">
    <name type="scientific">Mizuhopecten yessoensis</name>
    <name type="common">Japanese scallop</name>
    <name type="synonym">Patinopecten yessoensis</name>
    <dbReference type="NCBI Taxonomy" id="6573"/>
    <lineage>
        <taxon>Eukaryota</taxon>
        <taxon>Metazoa</taxon>
        <taxon>Spiralia</taxon>
        <taxon>Lophotrochozoa</taxon>
        <taxon>Mollusca</taxon>
        <taxon>Bivalvia</taxon>
        <taxon>Autobranchia</taxon>
        <taxon>Pteriomorphia</taxon>
        <taxon>Pectinida</taxon>
        <taxon>Pectinoidea</taxon>
        <taxon>Pectinidae</taxon>
        <taxon>Mizuhopecten</taxon>
    </lineage>
</organism>
<gene>
    <name evidence="12" type="ORF">KP79_PYT13409</name>
</gene>
<evidence type="ECO:0000256" key="2">
    <source>
        <dbReference type="ARBA" id="ARBA00007242"/>
    </source>
</evidence>
<name>A0A210R0W9_MIZYE</name>
<evidence type="ECO:0000256" key="3">
    <source>
        <dbReference type="ARBA" id="ARBA00022475"/>
    </source>
</evidence>
<evidence type="ECO:0000256" key="10">
    <source>
        <dbReference type="SAM" id="SignalP"/>
    </source>
</evidence>
<keyword evidence="13" id="KW-1185">Reference proteome</keyword>
<feature type="compositionally biased region" description="Polar residues" evidence="9">
    <location>
        <begin position="426"/>
        <end position="437"/>
    </location>
</feature>
<evidence type="ECO:0000256" key="6">
    <source>
        <dbReference type="ARBA" id="ARBA00023170"/>
    </source>
</evidence>
<evidence type="ECO:0000256" key="7">
    <source>
        <dbReference type="ARBA" id="ARBA00023180"/>
    </source>
</evidence>
<evidence type="ECO:0000259" key="11">
    <source>
        <dbReference type="Pfam" id="PF22572"/>
    </source>
</evidence>
<evidence type="ECO:0000256" key="1">
    <source>
        <dbReference type="ARBA" id="ARBA00004651"/>
    </source>
</evidence>
<keyword evidence="3" id="KW-1003">Cell membrane</keyword>
<sequence>MTSNGVPVLVSMFIVTCVTSQVFDWLKHDKFDDLDDKMVAVHHDNCRAKAKSDMLFPTDTVSQIPKFNNLKHRIFYKNRTSLVHLHNMALNRAFFFSYILQKMNTSDFFSIQPNIHYLYMSVTADINANPSGINGSGVYFDYDCYYPNWFTELDFNVTIPLFAPRAWRWDDTMDSDNYLREPTRKVAFVDDIGAGNGNNYTSDSFKMNPWYNMWLPDNDPFLDSANKFTYGTGIKYSNMTGKFTHNEYELFNFFGPNSPGQDMKDDTLLPVRFTRPYFDCNRSNKWVVSAVSPVVDYMPRYLNWTHMRRPRFVGVIVMDIDFKEVDFNPCTVGVGNPGPSHLAGIAKCRDTTRCKHRSGLGFRRDSYTCSCRSGYYLPPSFRRNYKGHSIEQATYDEYMSSFTCLPTKYLHVLPIVEQTRRPVSKDTANSSSSQGYSNGKMVRRRKRSAVHLQFKQSSYDKMIRIFRHIKMVTSANCKTLSDNALHLSGDVAYGVDTQFELQGRTALRLAHFLSNFHQNTGPHEQFGWIRGGGRLHQEHLFGEVFANVMADHKILASAVYYDPYMFENTDGSKKKFFGPLAFQKKGVTYAIDSAGLQRLYVDEQWYRRARERWSTNTGSLKTYKMRPMVRRDRKGSSSVKFEYFPIMYRASDYADGNWIGPTFKCDGNIDAWVITYVTPFFKIEHSTKKLQFAGVVTVDVPLTLLDINQCPQPFYVANAFKNTARCQTRSTKCRPIVGYGMTRGSYRCDCRAGFEYPFKDQKRWFEGHMVDREYEKKQQGIYSRFDTLACRVSCGRSLIPHPLSLVVALVVIKLFYN</sequence>
<dbReference type="SUPFAM" id="SSF57184">
    <property type="entry name" value="Growth factor receptor domain"/>
    <property type="match status" value="1"/>
</dbReference>
<feature type="domain" description="GPR158/179 extracellular" evidence="11">
    <location>
        <begin position="658"/>
        <end position="754"/>
    </location>
</feature>
<comment type="caution">
    <text evidence="12">The sequence shown here is derived from an EMBL/GenBank/DDBJ whole genome shotgun (WGS) entry which is preliminary data.</text>
</comment>